<keyword evidence="9" id="KW-1185">Reference proteome</keyword>
<evidence type="ECO:0000256" key="5">
    <source>
        <dbReference type="ARBA" id="ARBA00035470"/>
    </source>
</evidence>
<dbReference type="GO" id="GO:0070181">
    <property type="term" value="F:small ribosomal subunit rRNA binding"/>
    <property type="evidence" value="ECO:0007669"/>
    <property type="project" value="TreeGrafter"/>
</dbReference>
<feature type="region of interest" description="Disordered" evidence="6">
    <location>
        <begin position="343"/>
        <end position="364"/>
    </location>
</feature>
<dbReference type="NCBIfam" id="NF006331">
    <property type="entry name" value="PRK08561.1"/>
    <property type="match status" value="2"/>
</dbReference>
<name>A0A8J2H9H6_COTCN</name>
<dbReference type="AlphaFoldDB" id="A0A8J2H9H6"/>
<gene>
    <name evidence="8" type="ORF">HICCMSTLAB_LOCUS4982</name>
</gene>
<dbReference type="SMART" id="SM01386">
    <property type="entry name" value="Ribosomal_S13_N"/>
    <property type="match status" value="2"/>
</dbReference>
<evidence type="ECO:0000259" key="7">
    <source>
        <dbReference type="SMART" id="SM01386"/>
    </source>
</evidence>
<dbReference type="EMBL" id="CAJNRD030001119">
    <property type="protein sequence ID" value="CAG5088784.1"/>
    <property type="molecule type" value="Genomic_DNA"/>
</dbReference>
<dbReference type="SUPFAM" id="SSF47060">
    <property type="entry name" value="S15/NS1 RNA-binding domain"/>
    <property type="match status" value="2"/>
</dbReference>
<feature type="domain" description="Small ribosomal subunit protein uS15 N-terminal" evidence="7">
    <location>
        <begin position="151"/>
        <end position="203"/>
    </location>
</feature>
<comment type="caution">
    <text evidence="8">The sequence shown here is derived from an EMBL/GenBank/DDBJ whole genome shotgun (WGS) entry which is preliminary data.</text>
</comment>
<evidence type="ECO:0000256" key="1">
    <source>
        <dbReference type="ARBA" id="ARBA00008434"/>
    </source>
</evidence>
<evidence type="ECO:0000256" key="4">
    <source>
        <dbReference type="ARBA" id="ARBA00035165"/>
    </source>
</evidence>
<keyword evidence="2 8" id="KW-0689">Ribosomal protein</keyword>
<dbReference type="InterPro" id="IPR000589">
    <property type="entry name" value="Ribosomal_uS15"/>
</dbReference>
<accession>A0A8J2H9H6</accession>
<dbReference type="InterPro" id="IPR009068">
    <property type="entry name" value="uS15_NS1_RNA-bd_sf"/>
</dbReference>
<keyword evidence="3" id="KW-0687">Ribonucleoprotein</keyword>
<dbReference type="SMART" id="SM01387">
    <property type="entry name" value="Ribosomal_S15"/>
    <property type="match status" value="2"/>
</dbReference>
<dbReference type="FunFam" id="4.10.860.130:FF:000001">
    <property type="entry name" value="40S ribosomal protein S13"/>
    <property type="match status" value="2"/>
</dbReference>
<dbReference type="CDD" id="cd00353">
    <property type="entry name" value="Ribosomal_S15p_S13e"/>
    <property type="match status" value="2"/>
</dbReference>
<dbReference type="GO" id="GO:0003735">
    <property type="term" value="F:structural constituent of ribosome"/>
    <property type="evidence" value="ECO:0007669"/>
    <property type="project" value="InterPro"/>
</dbReference>
<evidence type="ECO:0000313" key="9">
    <source>
        <dbReference type="Proteomes" id="UP000786811"/>
    </source>
</evidence>
<dbReference type="GO" id="GO:0022627">
    <property type="term" value="C:cytosolic small ribosomal subunit"/>
    <property type="evidence" value="ECO:0007669"/>
    <property type="project" value="TreeGrafter"/>
</dbReference>
<dbReference type="PANTHER" id="PTHR11885:SF6">
    <property type="entry name" value="SMALL RIBOSOMAL SUBUNIT PROTEIN US15"/>
    <property type="match status" value="1"/>
</dbReference>
<comment type="similarity">
    <text evidence="1">Belongs to the universal ribosomal protein uS15 family.</text>
</comment>
<evidence type="ECO:0000313" key="8">
    <source>
        <dbReference type="EMBL" id="CAG5088784.1"/>
    </source>
</evidence>
<dbReference type="Proteomes" id="UP000786811">
    <property type="component" value="Unassembled WGS sequence"/>
</dbReference>
<sequence>MGRMHAPGKGISQSALPYRRSVPTWLKLTPEDCKDLIFKLAKKGHTPSQIGVILRDSHGVGQVRFRTGNKILRIVKSMGLAPDLPEDLYYLIKKAVSIRKHLERNRKDKDSKFRLILVESRIHRLARYYKSKGSLPPSWKYESSTASALVAKGISQSALPYRRSVPTWLKLTPEDCKDLIFKLAKKGHTPSQIGVILRDSHGVGQVRFRTGNKILRIVKSMGLAPDLPEDLYYLIKKAVAIRKHLERNRKDKDSKFRLILVESRIHRLARYYKSKGSLPPSWKYESSTASALVAIYERQSGRIIDPHLSTILSGRQVSKKGSQSLGSWEIPLPDSGIQVSSMVGKSEHVANASSRSIPERRAAD</sequence>
<dbReference type="HAMAP" id="MF_01343_A">
    <property type="entry name" value="Ribosomal_uS15_A"/>
    <property type="match status" value="2"/>
</dbReference>
<protein>
    <recommendedName>
        <fullName evidence="4">Small ribosomal subunit protein uS15</fullName>
    </recommendedName>
    <alternativeName>
        <fullName evidence="5">40S ribosomal protein S13</fullName>
    </alternativeName>
</protein>
<dbReference type="Gene3D" id="4.10.860.130">
    <property type="match status" value="2"/>
</dbReference>
<organism evidence="8 9">
    <name type="scientific">Cotesia congregata</name>
    <name type="common">Parasitoid wasp</name>
    <name type="synonym">Apanteles congregatus</name>
    <dbReference type="NCBI Taxonomy" id="51543"/>
    <lineage>
        <taxon>Eukaryota</taxon>
        <taxon>Metazoa</taxon>
        <taxon>Ecdysozoa</taxon>
        <taxon>Arthropoda</taxon>
        <taxon>Hexapoda</taxon>
        <taxon>Insecta</taxon>
        <taxon>Pterygota</taxon>
        <taxon>Neoptera</taxon>
        <taxon>Endopterygota</taxon>
        <taxon>Hymenoptera</taxon>
        <taxon>Apocrita</taxon>
        <taxon>Ichneumonoidea</taxon>
        <taxon>Braconidae</taxon>
        <taxon>Microgastrinae</taxon>
        <taxon>Cotesia</taxon>
    </lineage>
</organism>
<feature type="domain" description="Small ribosomal subunit protein uS15 N-terminal" evidence="7">
    <location>
        <begin position="1"/>
        <end position="60"/>
    </location>
</feature>
<evidence type="ECO:0000256" key="3">
    <source>
        <dbReference type="ARBA" id="ARBA00023274"/>
    </source>
</evidence>
<dbReference type="OrthoDB" id="623277at2759"/>
<dbReference type="FunFam" id="1.10.287.10:FF:000003">
    <property type="entry name" value="40S ribosomal protein S13"/>
    <property type="match status" value="2"/>
</dbReference>
<dbReference type="Pfam" id="PF08069">
    <property type="entry name" value="Ribosomal_S13_N"/>
    <property type="match status" value="2"/>
</dbReference>
<evidence type="ECO:0000256" key="6">
    <source>
        <dbReference type="SAM" id="MobiDB-lite"/>
    </source>
</evidence>
<dbReference type="InterPro" id="IPR023029">
    <property type="entry name" value="Ribosomal_uS15_arc_euk"/>
</dbReference>
<reference evidence="8" key="1">
    <citation type="submission" date="2021-04" db="EMBL/GenBank/DDBJ databases">
        <authorList>
            <person name="Chebbi M.A.C M."/>
        </authorList>
    </citation>
    <scope>NUCLEOTIDE SEQUENCE</scope>
</reference>
<evidence type="ECO:0000256" key="2">
    <source>
        <dbReference type="ARBA" id="ARBA00022980"/>
    </source>
</evidence>
<dbReference type="Pfam" id="PF00312">
    <property type="entry name" value="Ribosomal_S15"/>
    <property type="match status" value="2"/>
</dbReference>
<dbReference type="PROSITE" id="PS00362">
    <property type="entry name" value="RIBOSOMAL_S15"/>
    <property type="match status" value="2"/>
</dbReference>
<dbReference type="GO" id="GO:0006412">
    <property type="term" value="P:translation"/>
    <property type="evidence" value="ECO:0007669"/>
    <property type="project" value="InterPro"/>
</dbReference>
<proteinExistence type="inferred from homology"/>
<dbReference type="GO" id="GO:0005730">
    <property type="term" value="C:nucleolus"/>
    <property type="evidence" value="ECO:0007669"/>
    <property type="project" value="TreeGrafter"/>
</dbReference>
<dbReference type="InterPro" id="IPR012606">
    <property type="entry name" value="Ribosomal_uS15_N"/>
</dbReference>
<dbReference type="PANTHER" id="PTHR11885">
    <property type="entry name" value="RIBOSOMAL PROTEIN S15P/S13E"/>
    <property type="match status" value="1"/>
</dbReference>
<dbReference type="Gene3D" id="1.10.287.10">
    <property type="entry name" value="S15/NS1, RNA-binding"/>
    <property type="match status" value="2"/>
</dbReference>